<keyword evidence="1" id="KW-0547">Nucleotide-binding</keyword>
<gene>
    <name evidence="4" type="ORF">S06H3_60384</name>
</gene>
<comment type="caution">
    <text evidence="4">The sequence shown here is derived from an EMBL/GenBank/DDBJ whole genome shotgun (WGS) entry which is preliminary data.</text>
</comment>
<dbReference type="GO" id="GO:0006281">
    <property type="term" value="P:DNA repair"/>
    <property type="evidence" value="ECO:0007669"/>
    <property type="project" value="InterPro"/>
</dbReference>
<feature type="domain" description="RuvB-like AAA+ ATPase" evidence="3">
    <location>
        <begin position="1"/>
        <end position="32"/>
    </location>
</feature>
<dbReference type="AlphaFoldDB" id="X1PLF2"/>
<organism evidence="4">
    <name type="scientific">marine sediment metagenome</name>
    <dbReference type="NCBI Taxonomy" id="412755"/>
    <lineage>
        <taxon>unclassified sequences</taxon>
        <taxon>metagenomes</taxon>
        <taxon>ecological metagenomes</taxon>
    </lineage>
</organism>
<feature type="non-terminal residue" evidence="4">
    <location>
        <position position="32"/>
    </location>
</feature>
<evidence type="ECO:0000256" key="2">
    <source>
        <dbReference type="ARBA" id="ARBA00022840"/>
    </source>
</evidence>
<name>X1PLF2_9ZZZZ</name>
<dbReference type="GO" id="GO:0006310">
    <property type="term" value="P:DNA recombination"/>
    <property type="evidence" value="ECO:0007669"/>
    <property type="project" value="InterPro"/>
</dbReference>
<protein>
    <recommendedName>
        <fullName evidence="3">RuvB-like AAA+ ATPase domain-containing protein</fullName>
    </recommendedName>
</protein>
<accession>X1PLF2</accession>
<evidence type="ECO:0000256" key="1">
    <source>
        <dbReference type="ARBA" id="ARBA00022741"/>
    </source>
</evidence>
<dbReference type="EMBL" id="BARV01039383">
    <property type="protein sequence ID" value="GAI56683.1"/>
    <property type="molecule type" value="Genomic_DNA"/>
</dbReference>
<dbReference type="InterPro" id="IPR008824">
    <property type="entry name" value="RuvB-like_N"/>
</dbReference>
<dbReference type="Pfam" id="PF05496">
    <property type="entry name" value="RuvB_N"/>
    <property type="match status" value="1"/>
</dbReference>
<keyword evidence="2" id="KW-0067">ATP-binding</keyword>
<evidence type="ECO:0000259" key="3">
    <source>
        <dbReference type="Pfam" id="PF05496"/>
    </source>
</evidence>
<dbReference type="GO" id="GO:0009378">
    <property type="term" value="F:four-way junction helicase activity"/>
    <property type="evidence" value="ECO:0007669"/>
    <property type="project" value="InterPro"/>
</dbReference>
<reference evidence="4" key="1">
    <citation type="journal article" date="2014" name="Front. Microbiol.">
        <title>High frequency of phylogenetically diverse reductive dehalogenase-homologous genes in deep subseafloor sedimentary metagenomes.</title>
        <authorList>
            <person name="Kawai M."/>
            <person name="Futagami T."/>
            <person name="Toyoda A."/>
            <person name="Takaki Y."/>
            <person name="Nishi S."/>
            <person name="Hori S."/>
            <person name="Arai W."/>
            <person name="Tsubouchi T."/>
            <person name="Morono Y."/>
            <person name="Uchiyama I."/>
            <person name="Ito T."/>
            <person name="Fujiyama A."/>
            <person name="Inagaki F."/>
            <person name="Takami H."/>
        </authorList>
    </citation>
    <scope>NUCLEOTIDE SEQUENCE</scope>
    <source>
        <strain evidence="4">Expedition CK06-06</strain>
    </source>
</reference>
<evidence type="ECO:0000313" key="4">
    <source>
        <dbReference type="EMBL" id="GAI56683.1"/>
    </source>
</evidence>
<dbReference type="GO" id="GO:0005524">
    <property type="term" value="F:ATP binding"/>
    <property type="evidence" value="ECO:0007669"/>
    <property type="project" value="UniProtKB-KW"/>
</dbReference>
<sequence length="32" mass="3529">MLYPAMEDFALNIIIGKGPGAKSLRLNLPHFT</sequence>
<proteinExistence type="predicted"/>